<dbReference type="Proteomes" id="UP000538666">
    <property type="component" value="Unassembled WGS sequence"/>
</dbReference>
<dbReference type="OrthoDB" id="104864at2"/>
<gene>
    <name evidence="3" type="ORF">HNQ77_004226</name>
</gene>
<feature type="compositionally biased region" description="Low complexity" evidence="1">
    <location>
        <begin position="537"/>
        <end position="546"/>
    </location>
</feature>
<accession>A0A841K7K0</accession>
<organism evidence="3 4">
    <name type="scientific">Silvibacterium bohemicum</name>
    <dbReference type="NCBI Taxonomy" id="1577686"/>
    <lineage>
        <taxon>Bacteria</taxon>
        <taxon>Pseudomonadati</taxon>
        <taxon>Acidobacteriota</taxon>
        <taxon>Terriglobia</taxon>
        <taxon>Terriglobales</taxon>
        <taxon>Acidobacteriaceae</taxon>
        <taxon>Silvibacterium</taxon>
    </lineage>
</organism>
<proteinExistence type="predicted"/>
<keyword evidence="2" id="KW-0732">Signal</keyword>
<dbReference type="AlphaFoldDB" id="A0A841K7K0"/>
<evidence type="ECO:0000313" key="3">
    <source>
        <dbReference type="EMBL" id="MBB6146254.1"/>
    </source>
</evidence>
<keyword evidence="4" id="KW-1185">Reference proteome</keyword>
<feature type="compositionally biased region" description="Gly residues" evidence="1">
    <location>
        <begin position="526"/>
        <end position="536"/>
    </location>
</feature>
<feature type="region of interest" description="Disordered" evidence="1">
    <location>
        <begin position="40"/>
        <end position="184"/>
    </location>
</feature>
<sequence length="585" mass="59683">MYRSLTRAVHVISFFSAVALSLVCASASLSAQTTKKAAAPAKAAPAKPAAKPAGAAGASAAHGTTAAGASHGPTTAGASHGPTTSNPHGTTTTTTGHGATTATAGHGATTTGGRPGTATAAARPGAAGGAGSARGGAAAGHPAPAGSHEAHAANGSMVRTRANGQRSDVHDARRGMDIHHGLNGGRRVSVERADHSRIVSERGGRGYVQHPYMYHGHEYGARRYYDHGRYYDRYYGRYGYRGGYLNVYAPGVYYAPAFYGWAYNPWAVPVAYTAWGWGGAPWYGAYGAWFTPFPVYASASFWLTDYLIAASLQAAYAAQVEAQVAASVNPDASPLTPEVKKMIADEVQRQVALENSEAQQNSGGQDVDSGSSGIARMMSDGQPHVFVAGSDLDLVADSGQECAVSQGDVLEVAQSPAADATAATAIVLTSKGGKECLKSTNVTVAFTDLQDMQNHMRETIDKGMGEMKDKQGKGGLPSAPPSAQAAPTQSAYAAVAPPPDPNAAAEIKEQDTQAGQAEQEVAGTVSSGGGAAGGPNVGDDPAPAAAATPTVSISLGQTTDQVITAMVSPRARSISALSRSISIRI</sequence>
<feature type="region of interest" description="Disordered" evidence="1">
    <location>
        <begin position="465"/>
        <end position="546"/>
    </location>
</feature>
<dbReference type="RefSeq" id="WP_050058289.1">
    <property type="nucleotide sequence ID" value="NZ_JACHEK010000009.1"/>
</dbReference>
<feature type="compositionally biased region" description="Low complexity" evidence="1">
    <location>
        <begin position="40"/>
        <end position="125"/>
    </location>
</feature>
<feature type="compositionally biased region" description="Basic and acidic residues" evidence="1">
    <location>
        <begin position="167"/>
        <end position="180"/>
    </location>
</feature>
<evidence type="ECO:0000256" key="2">
    <source>
        <dbReference type="SAM" id="SignalP"/>
    </source>
</evidence>
<comment type="caution">
    <text evidence="3">The sequence shown here is derived from an EMBL/GenBank/DDBJ whole genome shotgun (WGS) entry which is preliminary data.</text>
</comment>
<reference evidence="3 4" key="1">
    <citation type="submission" date="2020-08" db="EMBL/GenBank/DDBJ databases">
        <title>Genomic Encyclopedia of Type Strains, Phase IV (KMG-IV): sequencing the most valuable type-strain genomes for metagenomic binning, comparative biology and taxonomic classification.</title>
        <authorList>
            <person name="Goeker M."/>
        </authorList>
    </citation>
    <scope>NUCLEOTIDE SEQUENCE [LARGE SCALE GENOMIC DNA]</scope>
    <source>
        <strain evidence="3 4">DSM 103733</strain>
    </source>
</reference>
<feature type="signal peptide" evidence="2">
    <location>
        <begin position="1"/>
        <end position="31"/>
    </location>
</feature>
<evidence type="ECO:0000313" key="4">
    <source>
        <dbReference type="Proteomes" id="UP000538666"/>
    </source>
</evidence>
<feature type="chain" id="PRO_5032987508" evidence="2">
    <location>
        <begin position="32"/>
        <end position="585"/>
    </location>
</feature>
<dbReference type="EMBL" id="JACHEK010000009">
    <property type="protein sequence ID" value="MBB6146254.1"/>
    <property type="molecule type" value="Genomic_DNA"/>
</dbReference>
<protein>
    <submittedName>
        <fullName evidence="3">Uncharacterized protein</fullName>
    </submittedName>
</protein>
<feature type="compositionally biased region" description="Gly residues" evidence="1">
    <location>
        <begin position="126"/>
        <end position="138"/>
    </location>
</feature>
<feature type="compositionally biased region" description="Low complexity" evidence="1">
    <location>
        <begin position="481"/>
        <end position="495"/>
    </location>
</feature>
<name>A0A841K7K0_9BACT</name>
<evidence type="ECO:0000256" key="1">
    <source>
        <dbReference type="SAM" id="MobiDB-lite"/>
    </source>
</evidence>